<feature type="region of interest" description="Disordered" evidence="11">
    <location>
        <begin position="281"/>
        <end position="315"/>
    </location>
</feature>
<feature type="signal peptide" evidence="10">
    <location>
        <begin position="1"/>
        <end position="19"/>
    </location>
</feature>
<accession>A0A8H4J7A2</accession>
<evidence type="ECO:0000256" key="8">
    <source>
        <dbReference type="ARBA" id="ARBA00023239"/>
    </source>
</evidence>
<dbReference type="GO" id="GO:0030570">
    <property type="term" value="F:pectate lyase activity"/>
    <property type="evidence" value="ECO:0007669"/>
    <property type="project" value="UniProtKB-UniRule"/>
</dbReference>
<sequence length="329" mass="33386">MHFPDISLVLIFTAIKTNAQDPPAIPGNEQLLTTNNNGRQPAQLSSNSGLGGGGGGGIGGSGSQIPFQFGTPAQALPQAEYITGQHDCGGQKYDRGMQCNDQGNTGPENAVFVIAPGGSLSNCVIGPNQVEGVHCEGECLLQNVWFEDVCEDAITFRQQQGTSYVVGGGAFNAVDKIMNHNGGGTLVVQNFYCEQFGKIVRSCSDCENMSPRFIILQNVWAVGGLELVGLNAGSGDQAQIIESCAQGVDRVCSSYQGGGGGGGLGSGGMGGGGVGAGVQEGLGGGSGTQFPGTGIDGDGLSVGDPAIQGSGPSQQCQYTQADVQNCPPF</sequence>
<feature type="compositionally biased region" description="Gly residues" evidence="11">
    <location>
        <begin position="49"/>
        <end position="62"/>
    </location>
</feature>
<dbReference type="EC" id="4.2.2.2" evidence="10"/>
<dbReference type="InterPro" id="IPR012334">
    <property type="entry name" value="Pectin_lyas_fold"/>
</dbReference>
<protein>
    <recommendedName>
        <fullName evidence="10">Pectate lyase</fullName>
        <ecNumber evidence="10">4.2.2.2</ecNumber>
    </recommendedName>
</protein>
<dbReference type="GO" id="GO:0005576">
    <property type="term" value="C:extracellular region"/>
    <property type="evidence" value="ECO:0007669"/>
    <property type="project" value="UniProtKB-SubCell"/>
</dbReference>
<dbReference type="AlphaFoldDB" id="A0A8H4J7A2"/>
<organism evidence="12 13">
    <name type="scientific">Botryosphaeria dothidea</name>
    <dbReference type="NCBI Taxonomy" id="55169"/>
    <lineage>
        <taxon>Eukaryota</taxon>
        <taxon>Fungi</taxon>
        <taxon>Dikarya</taxon>
        <taxon>Ascomycota</taxon>
        <taxon>Pezizomycotina</taxon>
        <taxon>Dothideomycetes</taxon>
        <taxon>Dothideomycetes incertae sedis</taxon>
        <taxon>Botryosphaeriales</taxon>
        <taxon>Botryosphaeriaceae</taxon>
        <taxon>Botryosphaeria</taxon>
    </lineage>
</organism>
<dbReference type="Proteomes" id="UP000572817">
    <property type="component" value="Unassembled WGS sequence"/>
</dbReference>
<dbReference type="PANTHER" id="PTHR33407">
    <property type="entry name" value="PECTATE LYASE F-RELATED"/>
    <property type="match status" value="1"/>
</dbReference>
<evidence type="ECO:0000256" key="4">
    <source>
        <dbReference type="ARBA" id="ARBA00006463"/>
    </source>
</evidence>
<comment type="similarity">
    <text evidence="4 10">Belongs to the polysaccharide lyase 3 family.</text>
</comment>
<dbReference type="EMBL" id="WWBZ02000001">
    <property type="protein sequence ID" value="KAF4314417.1"/>
    <property type="molecule type" value="Genomic_DNA"/>
</dbReference>
<dbReference type="Gene3D" id="2.160.20.10">
    <property type="entry name" value="Single-stranded right-handed beta-helix, Pectin lyase-like"/>
    <property type="match status" value="1"/>
</dbReference>
<evidence type="ECO:0000256" key="7">
    <source>
        <dbReference type="ARBA" id="ARBA00022837"/>
    </source>
</evidence>
<comment type="cofactor">
    <cofactor evidence="2 10">
        <name>Ca(2+)</name>
        <dbReference type="ChEBI" id="CHEBI:29108"/>
    </cofactor>
</comment>
<evidence type="ECO:0000256" key="6">
    <source>
        <dbReference type="ARBA" id="ARBA00022729"/>
    </source>
</evidence>
<name>A0A8H4J7A2_9PEZI</name>
<dbReference type="GO" id="GO:0045490">
    <property type="term" value="P:pectin catabolic process"/>
    <property type="evidence" value="ECO:0007669"/>
    <property type="project" value="TreeGrafter"/>
</dbReference>
<evidence type="ECO:0000313" key="12">
    <source>
        <dbReference type="EMBL" id="KAF4314417.1"/>
    </source>
</evidence>
<keyword evidence="13" id="KW-1185">Reference proteome</keyword>
<comment type="subcellular location">
    <subcellularLocation>
        <location evidence="3 10">Secreted</location>
    </subcellularLocation>
</comment>
<evidence type="ECO:0000256" key="9">
    <source>
        <dbReference type="ARBA" id="ARBA00025679"/>
    </source>
</evidence>
<dbReference type="SUPFAM" id="SSF51126">
    <property type="entry name" value="Pectin lyase-like"/>
    <property type="match status" value="1"/>
</dbReference>
<dbReference type="PANTHER" id="PTHR33407:SF9">
    <property type="entry name" value="PECTATE LYASE F-RELATED"/>
    <property type="match status" value="1"/>
</dbReference>
<reference evidence="12" key="1">
    <citation type="submission" date="2020-04" db="EMBL/GenBank/DDBJ databases">
        <title>Genome Assembly and Annotation of Botryosphaeria dothidea sdau 11-99, a Latent Pathogen of Apple Fruit Ring Rot in China.</title>
        <authorList>
            <person name="Yu C."/>
            <person name="Diao Y."/>
            <person name="Lu Q."/>
            <person name="Zhao J."/>
            <person name="Cui S."/>
            <person name="Peng C."/>
            <person name="He B."/>
            <person name="Liu H."/>
        </authorList>
    </citation>
    <scope>NUCLEOTIDE SEQUENCE [LARGE SCALE GENOMIC DNA]</scope>
    <source>
        <strain evidence="12">Sdau11-99</strain>
    </source>
</reference>
<evidence type="ECO:0000256" key="5">
    <source>
        <dbReference type="ARBA" id="ARBA00022525"/>
    </source>
</evidence>
<comment type="catalytic activity">
    <reaction evidence="1 10">
        <text>Eliminative cleavage of (1-&gt;4)-alpha-D-galacturonan to give oligosaccharides with 4-deoxy-alpha-D-galact-4-enuronosyl groups at their non-reducing ends.</text>
        <dbReference type="EC" id="4.2.2.2"/>
    </reaction>
</comment>
<evidence type="ECO:0000313" key="13">
    <source>
        <dbReference type="Proteomes" id="UP000572817"/>
    </source>
</evidence>
<keyword evidence="8 10" id="KW-0456">Lyase</keyword>
<feature type="compositionally biased region" description="Polar residues" evidence="11">
    <location>
        <begin position="30"/>
        <end position="44"/>
    </location>
</feature>
<dbReference type="InterPro" id="IPR011050">
    <property type="entry name" value="Pectin_lyase_fold/virulence"/>
</dbReference>
<dbReference type="Pfam" id="PF03211">
    <property type="entry name" value="Pectate_lyase"/>
    <property type="match status" value="1"/>
</dbReference>
<evidence type="ECO:0000256" key="1">
    <source>
        <dbReference type="ARBA" id="ARBA00000695"/>
    </source>
</evidence>
<keyword evidence="7 10" id="KW-0106">Calcium</keyword>
<keyword evidence="6 10" id="KW-0732">Signal</keyword>
<feature type="chain" id="PRO_5034493358" description="Pectate lyase" evidence="10">
    <location>
        <begin position="20"/>
        <end position="329"/>
    </location>
</feature>
<proteinExistence type="inferred from homology"/>
<dbReference type="OrthoDB" id="441042at2759"/>
<evidence type="ECO:0000256" key="2">
    <source>
        <dbReference type="ARBA" id="ARBA00001913"/>
    </source>
</evidence>
<comment type="caution">
    <text evidence="12">The sequence shown here is derived from an EMBL/GenBank/DDBJ whole genome shotgun (WGS) entry which is preliminary data.</text>
</comment>
<evidence type="ECO:0000256" key="11">
    <source>
        <dbReference type="SAM" id="MobiDB-lite"/>
    </source>
</evidence>
<keyword evidence="5 10" id="KW-0964">Secreted</keyword>
<evidence type="ECO:0000256" key="3">
    <source>
        <dbReference type="ARBA" id="ARBA00004613"/>
    </source>
</evidence>
<dbReference type="InterPro" id="IPR004898">
    <property type="entry name" value="Pectate_lyase_PlyH/PlyE-like"/>
</dbReference>
<gene>
    <name evidence="12" type="ORF">GTA08_BOTSDO00408</name>
</gene>
<feature type="region of interest" description="Disordered" evidence="11">
    <location>
        <begin position="19"/>
        <end position="64"/>
    </location>
</feature>
<evidence type="ECO:0000256" key="10">
    <source>
        <dbReference type="RuleBase" id="RU367009"/>
    </source>
</evidence>
<comment type="function">
    <text evidence="9 10">Pectinolytic enzyme consist of four classes of enzymes: pectin lyase, polygalacturonase, pectin methylesterase and rhamnogalacturonase. Among pectinolytic enzymes, pectin lyase is the most important in depolymerization of pectin, since it cleaves internal glycosidic bonds of highly methylated pectins. Favors pectate, the anion, over pectin, the methyl ester.</text>
</comment>